<evidence type="ECO:0000313" key="3">
    <source>
        <dbReference type="Proteomes" id="UP000265515"/>
    </source>
</evidence>
<comment type="caution">
    <text evidence="2">The sequence shown here is derived from an EMBL/GenBank/DDBJ whole genome shotgun (WGS) entry which is preliminary data.</text>
</comment>
<feature type="region of interest" description="Disordered" evidence="1">
    <location>
        <begin position="1"/>
        <end position="42"/>
    </location>
</feature>
<accession>A0A388M289</accession>
<dbReference type="Gramene" id="GBG88671">
    <property type="protein sequence ID" value="GBG88671"/>
    <property type="gene ID" value="CBR_g48202"/>
</dbReference>
<dbReference type="AlphaFoldDB" id="A0A388M289"/>
<protein>
    <submittedName>
        <fullName evidence="2">Uncharacterized protein</fullName>
    </submittedName>
</protein>
<keyword evidence="3" id="KW-1185">Reference proteome</keyword>
<sequence length="279" mass="30036">MLKPSMSDGTSPPPFGMRNISSEGLQAGDAWEEMVSKTNSGAHASWPIAAQLSASMDDLAASEGAERGQAKGGGGGGGHLARRRPSSLQPIIEEADSQGPLLQALSASGAEPRSLSLKGGEVGGADDERPHRTQQQQQHHRIDPSAFPWMRIDDPDTLVGAIMTSPDELLSTVHKAAADDDVESFPPHRSRFINFNSTIGRKFWMHQSLIRHTGVTRVLVHSFATTFKDSNRRKDDDGATNAAVDSVLVAMAKALLHVSQFIENVVVMFEGNCPLDFVF</sequence>
<feature type="region of interest" description="Disordered" evidence="1">
    <location>
        <begin position="107"/>
        <end position="143"/>
    </location>
</feature>
<dbReference type="Proteomes" id="UP000265515">
    <property type="component" value="Unassembled WGS sequence"/>
</dbReference>
<feature type="region of interest" description="Disordered" evidence="1">
    <location>
        <begin position="57"/>
        <end position="83"/>
    </location>
</feature>
<dbReference type="EMBL" id="BFEA01000688">
    <property type="protein sequence ID" value="GBG88671.1"/>
    <property type="molecule type" value="Genomic_DNA"/>
</dbReference>
<proteinExistence type="predicted"/>
<evidence type="ECO:0000256" key="1">
    <source>
        <dbReference type="SAM" id="MobiDB-lite"/>
    </source>
</evidence>
<name>A0A388M289_CHABU</name>
<organism evidence="2 3">
    <name type="scientific">Chara braunii</name>
    <name type="common">Braun's stonewort</name>
    <dbReference type="NCBI Taxonomy" id="69332"/>
    <lineage>
        <taxon>Eukaryota</taxon>
        <taxon>Viridiplantae</taxon>
        <taxon>Streptophyta</taxon>
        <taxon>Charophyceae</taxon>
        <taxon>Charales</taxon>
        <taxon>Characeae</taxon>
        <taxon>Chara</taxon>
    </lineage>
</organism>
<evidence type="ECO:0000313" key="2">
    <source>
        <dbReference type="EMBL" id="GBG88671.1"/>
    </source>
</evidence>
<feature type="compositionally biased region" description="Gly residues" evidence="1">
    <location>
        <begin position="70"/>
        <end position="79"/>
    </location>
</feature>
<reference evidence="2 3" key="1">
    <citation type="journal article" date="2018" name="Cell">
        <title>The Chara Genome: Secondary Complexity and Implications for Plant Terrestrialization.</title>
        <authorList>
            <person name="Nishiyama T."/>
            <person name="Sakayama H."/>
            <person name="Vries J.D."/>
            <person name="Buschmann H."/>
            <person name="Saint-Marcoux D."/>
            <person name="Ullrich K.K."/>
            <person name="Haas F.B."/>
            <person name="Vanderstraeten L."/>
            <person name="Becker D."/>
            <person name="Lang D."/>
            <person name="Vosolsobe S."/>
            <person name="Rombauts S."/>
            <person name="Wilhelmsson P.K.I."/>
            <person name="Janitza P."/>
            <person name="Kern R."/>
            <person name="Heyl A."/>
            <person name="Rumpler F."/>
            <person name="Villalobos L.I.A.C."/>
            <person name="Clay J.M."/>
            <person name="Skokan R."/>
            <person name="Toyoda A."/>
            <person name="Suzuki Y."/>
            <person name="Kagoshima H."/>
            <person name="Schijlen E."/>
            <person name="Tajeshwar N."/>
            <person name="Catarino B."/>
            <person name="Hetherington A.J."/>
            <person name="Saltykova A."/>
            <person name="Bonnot C."/>
            <person name="Breuninger H."/>
            <person name="Symeonidi A."/>
            <person name="Radhakrishnan G.V."/>
            <person name="Van Nieuwerburgh F."/>
            <person name="Deforce D."/>
            <person name="Chang C."/>
            <person name="Karol K.G."/>
            <person name="Hedrich R."/>
            <person name="Ulvskov P."/>
            <person name="Glockner G."/>
            <person name="Delwiche C.F."/>
            <person name="Petrasek J."/>
            <person name="Van de Peer Y."/>
            <person name="Friml J."/>
            <person name="Beilby M."/>
            <person name="Dolan L."/>
            <person name="Kohara Y."/>
            <person name="Sugano S."/>
            <person name="Fujiyama A."/>
            <person name="Delaux P.-M."/>
            <person name="Quint M."/>
            <person name="TheiBen G."/>
            <person name="Hagemann M."/>
            <person name="Harholt J."/>
            <person name="Dunand C."/>
            <person name="Zachgo S."/>
            <person name="Langdale J."/>
            <person name="Maumus F."/>
            <person name="Straeten D.V.D."/>
            <person name="Gould S.B."/>
            <person name="Rensing S.A."/>
        </authorList>
    </citation>
    <scope>NUCLEOTIDE SEQUENCE [LARGE SCALE GENOMIC DNA]</scope>
    <source>
        <strain evidence="2 3">S276</strain>
    </source>
</reference>
<gene>
    <name evidence="2" type="ORF">CBR_g48202</name>
</gene>